<dbReference type="InterPro" id="IPR008207">
    <property type="entry name" value="Sig_transdc_His_kin_Hpt_dom"/>
</dbReference>
<protein>
    <recommendedName>
        <fullName evidence="2">HPt domain-containing protein</fullName>
    </recommendedName>
</protein>
<gene>
    <name evidence="3" type="ORF">METESE_34500</name>
</gene>
<dbReference type="Gene3D" id="1.20.120.160">
    <property type="entry name" value="HPT domain"/>
    <property type="match status" value="1"/>
</dbReference>
<evidence type="ECO:0000313" key="4">
    <source>
        <dbReference type="Proteomes" id="UP001228113"/>
    </source>
</evidence>
<name>A0AA48GVQ1_9BACT</name>
<feature type="modified residue" description="Phosphohistidine" evidence="1">
    <location>
        <position position="64"/>
    </location>
</feature>
<organism evidence="3 4">
    <name type="scientific">Mesoterricola sediminis</name>
    <dbReference type="NCBI Taxonomy" id="2927980"/>
    <lineage>
        <taxon>Bacteria</taxon>
        <taxon>Pseudomonadati</taxon>
        <taxon>Acidobacteriota</taxon>
        <taxon>Holophagae</taxon>
        <taxon>Holophagales</taxon>
        <taxon>Holophagaceae</taxon>
        <taxon>Mesoterricola</taxon>
    </lineage>
</organism>
<dbReference type="PROSITE" id="PS50894">
    <property type="entry name" value="HPT"/>
    <property type="match status" value="1"/>
</dbReference>
<keyword evidence="4" id="KW-1185">Reference proteome</keyword>
<dbReference type="CDD" id="cd00088">
    <property type="entry name" value="HPT"/>
    <property type="match status" value="1"/>
</dbReference>
<dbReference type="AlphaFoldDB" id="A0AA48GVQ1"/>
<dbReference type="KEGG" id="msea:METESE_34500"/>
<keyword evidence="1" id="KW-0597">Phosphoprotein</keyword>
<dbReference type="Proteomes" id="UP001228113">
    <property type="component" value="Chromosome"/>
</dbReference>
<accession>A0AA48GVQ1</accession>
<dbReference type="GO" id="GO:0000160">
    <property type="term" value="P:phosphorelay signal transduction system"/>
    <property type="evidence" value="ECO:0007669"/>
    <property type="project" value="InterPro"/>
</dbReference>
<dbReference type="GO" id="GO:0004672">
    <property type="term" value="F:protein kinase activity"/>
    <property type="evidence" value="ECO:0007669"/>
    <property type="project" value="UniProtKB-ARBA"/>
</dbReference>
<dbReference type="Pfam" id="PF01627">
    <property type="entry name" value="Hpt"/>
    <property type="match status" value="1"/>
</dbReference>
<sequence>MAPDDRFACLDMDVMEQLLGLDDGAVGLLEEMIGLYQEDTPGRLDAVGDALGRSEWSDMADVAHAIKGSAGTMGAPRVRALAAQLESGGRTGTWEGDPAAILAALRAAYTESLGALEAFVASRR</sequence>
<feature type="domain" description="HPt" evidence="2">
    <location>
        <begin position="25"/>
        <end position="119"/>
    </location>
</feature>
<dbReference type="SMART" id="SM00073">
    <property type="entry name" value="HPT"/>
    <property type="match status" value="1"/>
</dbReference>
<evidence type="ECO:0000313" key="3">
    <source>
        <dbReference type="EMBL" id="BDU78492.1"/>
    </source>
</evidence>
<reference evidence="3" key="1">
    <citation type="journal article" date="2023" name="Int. J. Syst. Evol. Microbiol.">
        <title>Mesoterricola silvestris gen. nov., sp. nov., Mesoterricola sediminis sp. nov., Geothrix oryzae sp. nov., Geothrix edaphica sp. nov., Geothrix rubra sp. nov., and Geothrix limicola sp. nov., six novel members of Acidobacteriota isolated from soils.</title>
        <authorList>
            <person name="Itoh H."/>
            <person name="Sugisawa Y."/>
            <person name="Mise K."/>
            <person name="Xu Z."/>
            <person name="Kuniyasu M."/>
            <person name="Ushijima N."/>
            <person name="Kawano K."/>
            <person name="Kobayashi E."/>
            <person name="Shiratori Y."/>
            <person name="Masuda Y."/>
            <person name="Senoo K."/>
        </authorList>
    </citation>
    <scope>NUCLEOTIDE SEQUENCE</scope>
    <source>
        <strain evidence="3">W786</strain>
    </source>
</reference>
<evidence type="ECO:0000256" key="1">
    <source>
        <dbReference type="PROSITE-ProRule" id="PRU00110"/>
    </source>
</evidence>
<dbReference type="EMBL" id="AP027081">
    <property type="protein sequence ID" value="BDU78492.1"/>
    <property type="molecule type" value="Genomic_DNA"/>
</dbReference>
<dbReference type="InterPro" id="IPR036641">
    <property type="entry name" value="HPT_dom_sf"/>
</dbReference>
<proteinExistence type="predicted"/>
<dbReference type="RefSeq" id="WP_243329016.1">
    <property type="nucleotide sequence ID" value="NZ_AP027081.1"/>
</dbReference>
<dbReference type="SUPFAM" id="SSF47226">
    <property type="entry name" value="Histidine-containing phosphotransfer domain, HPT domain"/>
    <property type="match status" value="1"/>
</dbReference>
<evidence type="ECO:0000259" key="2">
    <source>
        <dbReference type="PROSITE" id="PS50894"/>
    </source>
</evidence>